<feature type="region of interest" description="Disordered" evidence="1">
    <location>
        <begin position="297"/>
        <end position="320"/>
    </location>
</feature>
<proteinExistence type="predicted"/>
<evidence type="ECO:0000313" key="3">
    <source>
        <dbReference type="Proteomes" id="UP000053593"/>
    </source>
</evidence>
<dbReference type="OrthoDB" id="3045488at2759"/>
<sequence>MPSFSADLSDSEMDYKQIGCSSYLHAFDIKAQSHIHKLPDGWNNCDQQPCPHAFKNSITQATQLRDGTPAVPITRSVTAPCTLTAPPVPLALTAPPASTTVTACPSPALSPPSPSPSMSQQSLDQLMQSLIQQVAALTTSLQSNISITTKSSMVKPDPFKGQSSAEACRFMAHFESWASEQSDLKGNKAKAIKAALGFLSGGAADWATSYLSAFNAKQVLFNGKWVEFLQAFKLRFESIDPGMEAHNAIKKFYFGLLLEIHQNLIIVNIAQGLAQTLDEAIRWAISVDVYLHNPSMSSHQPNHSHTPTHHIDPYAMDIDANHTSNGNTRDGFISYM</sequence>
<name>A0A0D0BYX0_9AGAR</name>
<dbReference type="EMBL" id="KN834772">
    <property type="protein sequence ID" value="KIK61016.1"/>
    <property type="molecule type" value="Genomic_DNA"/>
</dbReference>
<evidence type="ECO:0000313" key="2">
    <source>
        <dbReference type="EMBL" id="KIK61016.1"/>
    </source>
</evidence>
<accession>A0A0D0BYX0</accession>
<gene>
    <name evidence="2" type="ORF">GYMLUDRAFT_243707</name>
</gene>
<evidence type="ECO:0008006" key="4">
    <source>
        <dbReference type="Google" id="ProtNLM"/>
    </source>
</evidence>
<evidence type="ECO:0000256" key="1">
    <source>
        <dbReference type="SAM" id="MobiDB-lite"/>
    </source>
</evidence>
<protein>
    <recommendedName>
        <fullName evidence="4">Retrotransposon gag domain-containing protein</fullName>
    </recommendedName>
</protein>
<dbReference type="AlphaFoldDB" id="A0A0D0BYX0"/>
<organism evidence="2 3">
    <name type="scientific">Collybiopsis luxurians FD-317 M1</name>
    <dbReference type="NCBI Taxonomy" id="944289"/>
    <lineage>
        <taxon>Eukaryota</taxon>
        <taxon>Fungi</taxon>
        <taxon>Dikarya</taxon>
        <taxon>Basidiomycota</taxon>
        <taxon>Agaricomycotina</taxon>
        <taxon>Agaricomycetes</taxon>
        <taxon>Agaricomycetidae</taxon>
        <taxon>Agaricales</taxon>
        <taxon>Marasmiineae</taxon>
        <taxon>Omphalotaceae</taxon>
        <taxon>Collybiopsis</taxon>
        <taxon>Collybiopsis luxurians</taxon>
    </lineage>
</organism>
<reference evidence="2 3" key="1">
    <citation type="submission" date="2014-04" db="EMBL/GenBank/DDBJ databases">
        <title>Evolutionary Origins and Diversification of the Mycorrhizal Mutualists.</title>
        <authorList>
            <consortium name="DOE Joint Genome Institute"/>
            <consortium name="Mycorrhizal Genomics Consortium"/>
            <person name="Kohler A."/>
            <person name="Kuo A."/>
            <person name="Nagy L.G."/>
            <person name="Floudas D."/>
            <person name="Copeland A."/>
            <person name="Barry K.W."/>
            <person name="Cichocki N."/>
            <person name="Veneault-Fourrey C."/>
            <person name="LaButti K."/>
            <person name="Lindquist E.A."/>
            <person name="Lipzen A."/>
            <person name="Lundell T."/>
            <person name="Morin E."/>
            <person name="Murat C."/>
            <person name="Riley R."/>
            <person name="Ohm R."/>
            <person name="Sun H."/>
            <person name="Tunlid A."/>
            <person name="Henrissat B."/>
            <person name="Grigoriev I.V."/>
            <person name="Hibbett D.S."/>
            <person name="Martin F."/>
        </authorList>
    </citation>
    <scope>NUCLEOTIDE SEQUENCE [LARGE SCALE GENOMIC DNA]</scope>
    <source>
        <strain evidence="2 3">FD-317 M1</strain>
    </source>
</reference>
<keyword evidence="3" id="KW-1185">Reference proteome</keyword>
<dbReference type="Proteomes" id="UP000053593">
    <property type="component" value="Unassembled WGS sequence"/>
</dbReference>
<dbReference type="HOGENOM" id="CLU_709918_0_0_1"/>